<dbReference type="CDD" id="cd00636">
    <property type="entry name" value="TroA-like"/>
    <property type="match status" value="1"/>
</dbReference>
<protein>
    <submittedName>
        <fullName evidence="3">Iron ABC transporter substrate-binding protein</fullName>
    </submittedName>
</protein>
<proteinExistence type="predicted"/>
<dbReference type="PANTHER" id="PTHR30535">
    <property type="entry name" value="VITAMIN B12-BINDING PROTEIN"/>
    <property type="match status" value="1"/>
</dbReference>
<keyword evidence="1" id="KW-0732">Signal</keyword>
<gene>
    <name evidence="3" type="ORF">EOE18_00060</name>
</gene>
<dbReference type="SUPFAM" id="SSF53807">
    <property type="entry name" value="Helical backbone' metal receptor"/>
    <property type="match status" value="1"/>
</dbReference>
<dbReference type="PROSITE" id="PS50983">
    <property type="entry name" value="FE_B12_PBP"/>
    <property type="match status" value="1"/>
</dbReference>
<sequence length="287" mass="29744">MRGVAGACLLVLPLLTLAACSPRPEGRGSGVVSLNPCTDALLVELGDPAQIAALSSYSSTPGQSSLPLTVARRFPSTRGTMEEVLAARPSVVVSGGFTPPATAQAYRRMGVRLVELGIASTVEESDAQIRQMAALLGHRQRGEALIARIHTALAQAAPPAGQAAVPTLVWHGGGLVSGPHTLISDVMARVGLAPLSATKGLSQAQYLPLEAVVADPPALVLAVAHSGQGTDGRRSGARAISHPVLDRLPHTRRAELDPSLEYCGGPTIIALAQRLAQIRQDLPQEHP</sequence>
<dbReference type="PROSITE" id="PS51257">
    <property type="entry name" value="PROKAR_LIPOPROTEIN"/>
    <property type="match status" value="1"/>
</dbReference>
<feature type="signal peptide" evidence="1">
    <location>
        <begin position="1"/>
        <end position="18"/>
    </location>
</feature>
<name>A0A437NCB8_9SPHN</name>
<dbReference type="EMBL" id="SACO01000001">
    <property type="protein sequence ID" value="RVU07530.1"/>
    <property type="molecule type" value="Genomic_DNA"/>
</dbReference>
<dbReference type="Proteomes" id="UP000282837">
    <property type="component" value="Unassembled WGS sequence"/>
</dbReference>
<comment type="caution">
    <text evidence="3">The sequence shown here is derived from an EMBL/GenBank/DDBJ whole genome shotgun (WGS) entry which is preliminary data.</text>
</comment>
<evidence type="ECO:0000313" key="4">
    <source>
        <dbReference type="Proteomes" id="UP000282837"/>
    </source>
</evidence>
<evidence type="ECO:0000313" key="3">
    <source>
        <dbReference type="EMBL" id="RVU07530.1"/>
    </source>
</evidence>
<feature type="domain" description="Fe/B12 periplasmic-binding" evidence="2">
    <location>
        <begin position="30"/>
        <end position="286"/>
    </location>
</feature>
<evidence type="ECO:0000259" key="2">
    <source>
        <dbReference type="PROSITE" id="PS50983"/>
    </source>
</evidence>
<dbReference type="AlphaFoldDB" id="A0A437NCB8"/>
<dbReference type="InterPro" id="IPR002491">
    <property type="entry name" value="ABC_transptr_periplasmic_BD"/>
</dbReference>
<dbReference type="PANTHER" id="PTHR30535:SF34">
    <property type="entry name" value="MOLYBDATE-BINDING PROTEIN MOLA"/>
    <property type="match status" value="1"/>
</dbReference>
<dbReference type="InterPro" id="IPR050902">
    <property type="entry name" value="ABC_Transporter_SBP"/>
</dbReference>
<keyword evidence="4" id="KW-1185">Reference proteome</keyword>
<dbReference type="Gene3D" id="3.40.50.1980">
    <property type="entry name" value="Nitrogenase molybdenum iron protein domain"/>
    <property type="match status" value="2"/>
</dbReference>
<accession>A0A437NCB8</accession>
<reference evidence="3 4" key="1">
    <citation type="submission" date="2019-01" db="EMBL/GenBank/DDBJ databases">
        <authorList>
            <person name="Chen W.-M."/>
        </authorList>
    </citation>
    <scope>NUCLEOTIDE SEQUENCE [LARGE SCALE GENOMIC DNA]</scope>
    <source>
        <strain evidence="3 4">FSY-9</strain>
    </source>
</reference>
<feature type="chain" id="PRO_5019438552" evidence="1">
    <location>
        <begin position="19"/>
        <end position="287"/>
    </location>
</feature>
<dbReference type="OrthoDB" id="1632039at2"/>
<evidence type="ECO:0000256" key="1">
    <source>
        <dbReference type="SAM" id="SignalP"/>
    </source>
</evidence>
<dbReference type="Pfam" id="PF01497">
    <property type="entry name" value="Peripla_BP_2"/>
    <property type="match status" value="1"/>
</dbReference>
<organism evidence="3 4">
    <name type="scientific">Novosphingobium umbonatum</name>
    <dbReference type="NCBI Taxonomy" id="1908524"/>
    <lineage>
        <taxon>Bacteria</taxon>
        <taxon>Pseudomonadati</taxon>
        <taxon>Pseudomonadota</taxon>
        <taxon>Alphaproteobacteria</taxon>
        <taxon>Sphingomonadales</taxon>
        <taxon>Sphingomonadaceae</taxon>
        <taxon>Novosphingobium</taxon>
    </lineage>
</organism>